<evidence type="ECO:0000256" key="6">
    <source>
        <dbReference type="ARBA" id="ARBA00023295"/>
    </source>
</evidence>
<dbReference type="Pfam" id="PF00150">
    <property type="entry name" value="Cellulase"/>
    <property type="match status" value="1"/>
</dbReference>
<dbReference type="GO" id="GO:0009986">
    <property type="term" value="C:cell surface"/>
    <property type="evidence" value="ECO:0007669"/>
    <property type="project" value="TreeGrafter"/>
</dbReference>
<comment type="catalytic activity">
    <reaction evidence="8">
        <text>Successive hydrolysis of beta-D-glucose units from the non-reducing ends of (1-&gt;3)-beta-D-glucans, releasing alpha-glucose.</text>
        <dbReference type="EC" id="3.2.1.58"/>
    </reaction>
</comment>
<evidence type="ECO:0000256" key="2">
    <source>
        <dbReference type="ARBA" id="ARBA00005641"/>
    </source>
</evidence>
<dbReference type="EC" id="3.2.1.58" evidence="9"/>
<dbReference type="PANTHER" id="PTHR31297:SF1">
    <property type="entry name" value="GLUCAN 1,3-BETA-GLUCOSIDASE I_II-RELATED"/>
    <property type="match status" value="1"/>
</dbReference>
<evidence type="ECO:0000256" key="9">
    <source>
        <dbReference type="ARBA" id="ARBA00038929"/>
    </source>
</evidence>
<feature type="signal peptide" evidence="11">
    <location>
        <begin position="1"/>
        <end position="17"/>
    </location>
</feature>
<keyword evidence="7" id="KW-0961">Cell wall biogenesis/degradation</keyword>
<evidence type="ECO:0000256" key="5">
    <source>
        <dbReference type="ARBA" id="ARBA00022801"/>
    </source>
</evidence>
<protein>
    <recommendedName>
        <fullName evidence="9">glucan 1,3-beta-glucosidase</fullName>
        <ecNumber evidence="9">3.2.1.58</ecNumber>
    </recommendedName>
</protein>
<keyword evidence="3" id="KW-0964">Secreted</keyword>
<comment type="subcellular location">
    <subcellularLocation>
        <location evidence="1">Secreted</location>
    </subcellularLocation>
</comment>
<dbReference type="GO" id="GO:0009251">
    <property type="term" value="P:glucan catabolic process"/>
    <property type="evidence" value="ECO:0007669"/>
    <property type="project" value="TreeGrafter"/>
</dbReference>
<keyword evidence="4 11" id="KW-0732">Signal</keyword>
<proteinExistence type="inferred from homology"/>
<keyword evidence="14" id="KW-1185">Reference proteome</keyword>
<evidence type="ECO:0000256" key="10">
    <source>
        <dbReference type="RuleBase" id="RU361153"/>
    </source>
</evidence>
<evidence type="ECO:0000256" key="8">
    <source>
        <dbReference type="ARBA" id="ARBA00036824"/>
    </source>
</evidence>
<evidence type="ECO:0000256" key="11">
    <source>
        <dbReference type="SAM" id="SignalP"/>
    </source>
</evidence>
<evidence type="ECO:0000256" key="3">
    <source>
        <dbReference type="ARBA" id="ARBA00022525"/>
    </source>
</evidence>
<feature type="domain" description="Glycoside hydrolase family 5" evidence="12">
    <location>
        <begin position="88"/>
        <end position="317"/>
    </location>
</feature>
<dbReference type="AlphaFoldDB" id="A0AAV9XCE8"/>
<comment type="caution">
    <text evidence="13">The sequence shown here is derived from an EMBL/GenBank/DDBJ whole genome shotgun (WGS) entry which is preliminary data.</text>
</comment>
<sequence>MKPILFASALLAVCASAAPSSILQLRATTWNFRTMKTRGVNAGGWLVLEPWITPSLWSQWNSNPAAGPVDEFHLCQKLGKTACTNLLKNHWDTFITEADFQSMAANGLNTVRIPIGWWAFDSKPSPFIGGQAAYLDKAIVWARKYGLKIWIDLHGAPGSQNGFDNSGYRDKINWQSTVDPNVDRTVAILRTIAQKYGQAAYTDVVVCIELLNEPLGPKLDLARLRQFMYDAYGNVRNYSPSWIAVHDAFEPVTYWNGAKGFFEQNIILDHHHYQVFSQGELSRTFQQQVDVACAARGAEISGSDKLMIVGEWSGAMTDCARWLNGFNRWSRWEGRYDGSTLRKSCANWGTLEKMTATTRDQLNKYISAQMLSWETKGGWIFWTWKAEEGNQNDDWNMSKLFSWGIIRKINPTGQALNLRHPDVCG</sequence>
<reference evidence="13 14" key="1">
    <citation type="submission" date="2019-10" db="EMBL/GenBank/DDBJ databases">
        <authorList>
            <person name="Palmer J.M."/>
        </authorList>
    </citation>
    <scope>NUCLEOTIDE SEQUENCE [LARGE SCALE GENOMIC DNA]</scope>
    <source>
        <strain evidence="13 14">TWF694</strain>
    </source>
</reference>
<gene>
    <name evidence="13" type="primary">EXG1</name>
    <name evidence="13" type="ORF">TWF694_009521</name>
</gene>
<evidence type="ECO:0000256" key="1">
    <source>
        <dbReference type="ARBA" id="ARBA00004613"/>
    </source>
</evidence>
<keyword evidence="6 10" id="KW-0326">Glycosidase</keyword>
<accession>A0AAV9XCE8</accession>
<comment type="similarity">
    <text evidence="2 10">Belongs to the glycosyl hydrolase 5 (cellulase A) family.</text>
</comment>
<dbReference type="GO" id="GO:0004338">
    <property type="term" value="F:glucan exo-1,3-beta-glucosidase activity"/>
    <property type="evidence" value="ECO:0007669"/>
    <property type="project" value="UniProtKB-EC"/>
</dbReference>
<dbReference type="SUPFAM" id="SSF51445">
    <property type="entry name" value="(Trans)glycosidases"/>
    <property type="match status" value="1"/>
</dbReference>
<dbReference type="GO" id="GO:0071555">
    <property type="term" value="P:cell wall organization"/>
    <property type="evidence" value="ECO:0007669"/>
    <property type="project" value="UniProtKB-KW"/>
</dbReference>
<dbReference type="GO" id="GO:0005576">
    <property type="term" value="C:extracellular region"/>
    <property type="evidence" value="ECO:0007669"/>
    <property type="project" value="UniProtKB-SubCell"/>
</dbReference>
<dbReference type="Proteomes" id="UP001365542">
    <property type="component" value="Unassembled WGS sequence"/>
</dbReference>
<evidence type="ECO:0000256" key="4">
    <source>
        <dbReference type="ARBA" id="ARBA00022729"/>
    </source>
</evidence>
<evidence type="ECO:0000313" key="13">
    <source>
        <dbReference type="EMBL" id="KAK6539286.1"/>
    </source>
</evidence>
<evidence type="ECO:0000256" key="7">
    <source>
        <dbReference type="ARBA" id="ARBA00023316"/>
    </source>
</evidence>
<dbReference type="InterPro" id="IPR050386">
    <property type="entry name" value="Glycosyl_hydrolase_5"/>
</dbReference>
<keyword evidence="5 10" id="KW-0378">Hydrolase</keyword>
<name>A0AAV9XCE8_9PEZI</name>
<dbReference type="PANTHER" id="PTHR31297">
    <property type="entry name" value="GLUCAN ENDO-1,6-BETA-GLUCOSIDASE B"/>
    <property type="match status" value="1"/>
</dbReference>
<organism evidence="13 14">
    <name type="scientific">Orbilia ellipsospora</name>
    <dbReference type="NCBI Taxonomy" id="2528407"/>
    <lineage>
        <taxon>Eukaryota</taxon>
        <taxon>Fungi</taxon>
        <taxon>Dikarya</taxon>
        <taxon>Ascomycota</taxon>
        <taxon>Pezizomycotina</taxon>
        <taxon>Orbiliomycetes</taxon>
        <taxon>Orbiliales</taxon>
        <taxon>Orbiliaceae</taxon>
        <taxon>Orbilia</taxon>
    </lineage>
</organism>
<dbReference type="InterPro" id="IPR017853">
    <property type="entry name" value="GH"/>
</dbReference>
<dbReference type="InterPro" id="IPR001547">
    <property type="entry name" value="Glyco_hydro_5"/>
</dbReference>
<feature type="chain" id="PRO_5043788064" description="glucan 1,3-beta-glucosidase" evidence="11">
    <location>
        <begin position="18"/>
        <end position="425"/>
    </location>
</feature>
<evidence type="ECO:0000259" key="12">
    <source>
        <dbReference type="Pfam" id="PF00150"/>
    </source>
</evidence>
<evidence type="ECO:0000313" key="14">
    <source>
        <dbReference type="Proteomes" id="UP001365542"/>
    </source>
</evidence>
<dbReference type="Gene3D" id="3.20.20.80">
    <property type="entry name" value="Glycosidases"/>
    <property type="match status" value="1"/>
</dbReference>
<dbReference type="EMBL" id="JAVHJO010000006">
    <property type="protein sequence ID" value="KAK6539286.1"/>
    <property type="molecule type" value="Genomic_DNA"/>
</dbReference>